<proteinExistence type="predicted"/>
<feature type="domain" description="Endonuclease/exonuclease/phosphatase" evidence="1">
    <location>
        <begin position="9"/>
        <end position="209"/>
    </location>
</feature>
<feature type="non-terminal residue" evidence="2">
    <location>
        <position position="1"/>
    </location>
</feature>
<dbReference type="AlphaFoldDB" id="A0A0A9WPL9"/>
<accession>A0A0A9WPL9</accession>
<dbReference type="SUPFAM" id="SSF56219">
    <property type="entry name" value="DNase I-like"/>
    <property type="match status" value="1"/>
</dbReference>
<dbReference type="PANTHER" id="PTHR23227">
    <property type="entry name" value="BUCENTAUR RELATED"/>
    <property type="match status" value="1"/>
</dbReference>
<dbReference type="EMBL" id="GBHO01035166">
    <property type="protein sequence ID" value="JAG08438.1"/>
    <property type="molecule type" value="Transcribed_RNA"/>
</dbReference>
<dbReference type="InterPro" id="IPR036691">
    <property type="entry name" value="Endo/exonu/phosph_ase_sf"/>
</dbReference>
<protein>
    <submittedName>
        <fullName evidence="2">Craniofacial development protein 2</fullName>
    </submittedName>
</protein>
<dbReference type="PANTHER" id="PTHR23227:SF67">
    <property type="entry name" value="CRANIOFACIAL DEVELOPMENT PROTEIN 2-LIKE"/>
    <property type="match status" value="1"/>
</dbReference>
<sequence length="216" mass="24731">VLSLYRAGALKLLLDQLEMHKADIVALQEIRWVGNNVLEKKDWTIFYSCHEKRHAFGVGFAVRKRVKHLIMGFRAITPRIASLRLRGRFFNYSLLCVHAPTEVTDDDEKDIFYEDLEKAYDDCPSNDIKMVLGDLNAQVGKEEFYRPIIGRHSLHDTTNENGSRLIQFAAARSMVISSTMFDHKNIHKGTWTSPDGSVCNQIDHFLIDARHASDVL</sequence>
<dbReference type="Pfam" id="PF03372">
    <property type="entry name" value="Exo_endo_phos"/>
    <property type="match status" value="1"/>
</dbReference>
<dbReference type="Gene3D" id="3.60.10.10">
    <property type="entry name" value="Endonuclease/exonuclease/phosphatase"/>
    <property type="match status" value="1"/>
</dbReference>
<organism evidence="2">
    <name type="scientific">Lygus hesperus</name>
    <name type="common">Western plant bug</name>
    <dbReference type="NCBI Taxonomy" id="30085"/>
    <lineage>
        <taxon>Eukaryota</taxon>
        <taxon>Metazoa</taxon>
        <taxon>Ecdysozoa</taxon>
        <taxon>Arthropoda</taxon>
        <taxon>Hexapoda</taxon>
        <taxon>Insecta</taxon>
        <taxon>Pterygota</taxon>
        <taxon>Neoptera</taxon>
        <taxon>Paraneoptera</taxon>
        <taxon>Hemiptera</taxon>
        <taxon>Heteroptera</taxon>
        <taxon>Panheteroptera</taxon>
        <taxon>Cimicomorpha</taxon>
        <taxon>Miridae</taxon>
        <taxon>Mirini</taxon>
        <taxon>Lygus</taxon>
    </lineage>
</organism>
<feature type="non-terminal residue" evidence="2">
    <location>
        <position position="216"/>
    </location>
</feature>
<evidence type="ECO:0000313" key="2">
    <source>
        <dbReference type="EMBL" id="JAG08438.1"/>
    </source>
</evidence>
<dbReference type="InterPro" id="IPR027124">
    <property type="entry name" value="Swc5/CFDP1/2"/>
</dbReference>
<dbReference type="InterPro" id="IPR005135">
    <property type="entry name" value="Endo/exonuclease/phosphatase"/>
</dbReference>
<reference evidence="2" key="2">
    <citation type="submission" date="2014-07" db="EMBL/GenBank/DDBJ databases">
        <authorList>
            <person name="Hull J."/>
        </authorList>
    </citation>
    <scope>NUCLEOTIDE SEQUENCE</scope>
</reference>
<dbReference type="GO" id="GO:0003824">
    <property type="term" value="F:catalytic activity"/>
    <property type="evidence" value="ECO:0007669"/>
    <property type="project" value="InterPro"/>
</dbReference>
<gene>
    <name evidence="2" type="primary">CFDP2_45</name>
    <name evidence="2" type="ORF">CM83_103425</name>
</gene>
<dbReference type="CDD" id="cd09076">
    <property type="entry name" value="L1-EN"/>
    <property type="match status" value="1"/>
</dbReference>
<evidence type="ECO:0000259" key="1">
    <source>
        <dbReference type="Pfam" id="PF03372"/>
    </source>
</evidence>
<reference evidence="2" key="1">
    <citation type="journal article" date="2014" name="PLoS ONE">
        <title>Transcriptome-Based Identification of ABC Transporters in the Western Tarnished Plant Bug Lygus hesperus.</title>
        <authorList>
            <person name="Hull J.J."/>
            <person name="Chaney K."/>
            <person name="Geib S.M."/>
            <person name="Fabrick J.A."/>
            <person name="Brent C.S."/>
            <person name="Walsh D."/>
            <person name="Lavine L.C."/>
        </authorList>
    </citation>
    <scope>NUCLEOTIDE SEQUENCE</scope>
</reference>
<name>A0A0A9WPL9_LYGHE</name>